<evidence type="ECO:0000313" key="3">
    <source>
        <dbReference type="EMBL" id="TPV31871.1"/>
    </source>
</evidence>
<dbReference type="PANTHER" id="PTHR46333:SF2">
    <property type="entry name" value="CYTOKINESIS PROTEIN 3"/>
    <property type="match status" value="1"/>
</dbReference>
<accession>A0A506PD19</accession>
<dbReference type="EMBL" id="VHIQ01000007">
    <property type="protein sequence ID" value="TPV31871.1"/>
    <property type="molecule type" value="Genomic_DNA"/>
</dbReference>
<dbReference type="InterPro" id="IPR052557">
    <property type="entry name" value="CAP/Cytokinesis_protein"/>
</dbReference>
<keyword evidence="4" id="KW-1185">Reference proteome</keyword>
<dbReference type="PANTHER" id="PTHR46333">
    <property type="entry name" value="CYTOKINESIS PROTEIN 3"/>
    <property type="match status" value="1"/>
</dbReference>
<evidence type="ECO:0000313" key="4">
    <source>
        <dbReference type="Proteomes" id="UP000317332"/>
    </source>
</evidence>
<dbReference type="Gene3D" id="3.10.620.30">
    <property type="match status" value="1"/>
</dbReference>
<dbReference type="InterPro" id="IPR038765">
    <property type="entry name" value="Papain-like_cys_pep_sf"/>
</dbReference>
<name>A0A506PD19_9FLAO</name>
<reference evidence="3 4" key="1">
    <citation type="submission" date="2019-06" db="EMBL/GenBank/DDBJ databases">
        <title>Flavobacteriaceae Paucihalobacterium erythroidium CWB-1, complete genome.</title>
        <authorList>
            <person name="Wu S."/>
        </authorList>
    </citation>
    <scope>NUCLEOTIDE SEQUENCE [LARGE SCALE GENOMIC DNA]</scope>
    <source>
        <strain evidence="3 4">CWB-1</strain>
    </source>
</reference>
<dbReference type="InterPro" id="IPR002931">
    <property type="entry name" value="Transglutaminase-like"/>
</dbReference>
<dbReference type="Pfam" id="PF01841">
    <property type="entry name" value="Transglut_core"/>
    <property type="match status" value="1"/>
</dbReference>
<keyword evidence="1" id="KW-0732">Signal</keyword>
<comment type="caution">
    <text evidence="3">The sequence shown here is derived from an EMBL/GenBank/DDBJ whole genome shotgun (WGS) entry which is preliminary data.</text>
</comment>
<evidence type="ECO:0000259" key="2">
    <source>
        <dbReference type="SMART" id="SM00460"/>
    </source>
</evidence>
<feature type="signal peptide" evidence="1">
    <location>
        <begin position="1"/>
        <end position="18"/>
    </location>
</feature>
<evidence type="ECO:0000256" key="1">
    <source>
        <dbReference type="SAM" id="SignalP"/>
    </source>
</evidence>
<proteinExistence type="predicted"/>
<dbReference type="SMART" id="SM00460">
    <property type="entry name" value="TGc"/>
    <property type="match status" value="1"/>
</dbReference>
<dbReference type="GO" id="GO:0005737">
    <property type="term" value="C:cytoplasm"/>
    <property type="evidence" value="ECO:0007669"/>
    <property type="project" value="TreeGrafter"/>
</dbReference>
<dbReference type="OrthoDB" id="9788327at2"/>
<protein>
    <recommendedName>
        <fullName evidence="2">Transglutaminase-like domain-containing protein</fullName>
    </recommendedName>
</protein>
<feature type="domain" description="Transglutaminase-like" evidence="2">
    <location>
        <begin position="114"/>
        <end position="180"/>
    </location>
</feature>
<dbReference type="RefSeq" id="WP_140991110.1">
    <property type="nucleotide sequence ID" value="NZ_VHIQ01000007.1"/>
</dbReference>
<sequence>MKLVPVILFFIFVFQANAQRNDFANINFDKADAIALKYKGEELYNLNSLVEKLTEHLSTDVERFRAIYMWVCTNISNDYNLYTKNSRKRNRYLNDPILLETWNNEFKKEIFKKLIENKQTICTGYAYLVKEMANIANIECEIVHGYGKTSTMNLDNITAPNHSWNAVKLNDKWYLCDPTWASGLIDPDTFQFKFDFKDGLFLPSPDLFVMNHYPIDEKWMLLDNNKPTFDMFLQSPLIYNRAYANLSTHIFPLEMYNIIKRDETIAFKYKLSKTIELAEVVLMIDDGNTTVEVKPLKTRLNDDLLTVEHQFDKKGFYDVHLLINNDLISTYTFRVKS</sequence>
<organism evidence="3 4">
    <name type="scientific">Paucihalobacter ruber</name>
    <dbReference type="NCBI Taxonomy" id="2567861"/>
    <lineage>
        <taxon>Bacteria</taxon>
        <taxon>Pseudomonadati</taxon>
        <taxon>Bacteroidota</taxon>
        <taxon>Flavobacteriia</taxon>
        <taxon>Flavobacteriales</taxon>
        <taxon>Flavobacteriaceae</taxon>
        <taxon>Paucihalobacter</taxon>
    </lineage>
</organism>
<feature type="chain" id="PRO_5021395241" description="Transglutaminase-like domain-containing protein" evidence="1">
    <location>
        <begin position="19"/>
        <end position="337"/>
    </location>
</feature>
<gene>
    <name evidence="3" type="ORF">FJ651_13710</name>
</gene>
<dbReference type="SUPFAM" id="SSF54001">
    <property type="entry name" value="Cysteine proteinases"/>
    <property type="match status" value="1"/>
</dbReference>
<dbReference type="Proteomes" id="UP000317332">
    <property type="component" value="Unassembled WGS sequence"/>
</dbReference>
<dbReference type="AlphaFoldDB" id="A0A506PD19"/>